<evidence type="ECO:0000256" key="8">
    <source>
        <dbReference type="ARBA" id="ARBA00023128"/>
    </source>
</evidence>
<dbReference type="InterPro" id="IPR002056">
    <property type="entry name" value="MAS20"/>
</dbReference>
<dbReference type="GO" id="GO:0006605">
    <property type="term" value="P:protein targeting"/>
    <property type="evidence" value="ECO:0007669"/>
    <property type="project" value="InterPro"/>
</dbReference>
<dbReference type="PANTHER" id="PTHR12430:SF0">
    <property type="entry name" value="TRANSLOCASE OF OUTER MITOCHONDRIAL MEMBRANE 20"/>
    <property type="match status" value="1"/>
</dbReference>
<evidence type="ECO:0000256" key="3">
    <source>
        <dbReference type="ARBA" id="ARBA00022448"/>
    </source>
</evidence>
<dbReference type="FunCoup" id="A0A1D2VR36">
    <property type="interactions" value="329"/>
</dbReference>
<dbReference type="Proteomes" id="UP000095038">
    <property type="component" value="Unassembled WGS sequence"/>
</dbReference>
<evidence type="ECO:0000256" key="11">
    <source>
        <dbReference type="ARBA" id="ARBA00068548"/>
    </source>
</evidence>
<dbReference type="GO" id="GO:0030943">
    <property type="term" value="F:mitochondrion targeting sequence binding"/>
    <property type="evidence" value="ECO:0007669"/>
    <property type="project" value="EnsemblFungi"/>
</dbReference>
<feature type="transmembrane region" description="Helical" evidence="15">
    <location>
        <begin position="6"/>
        <end position="24"/>
    </location>
</feature>
<accession>A0A1D2VR36</accession>
<evidence type="ECO:0000256" key="14">
    <source>
        <dbReference type="PIRNR" id="PIRNR037707"/>
    </source>
</evidence>
<dbReference type="GO" id="GO:0016031">
    <property type="term" value="P:tRNA import into mitochondrion"/>
    <property type="evidence" value="ECO:0007669"/>
    <property type="project" value="EnsemblFungi"/>
</dbReference>
<keyword evidence="5 14" id="KW-1000">Mitochondrion outer membrane</keyword>
<organism evidence="16 17">
    <name type="scientific">Ascoidea rubescens DSM 1968</name>
    <dbReference type="NCBI Taxonomy" id="1344418"/>
    <lineage>
        <taxon>Eukaryota</taxon>
        <taxon>Fungi</taxon>
        <taxon>Dikarya</taxon>
        <taxon>Ascomycota</taxon>
        <taxon>Saccharomycotina</taxon>
        <taxon>Saccharomycetes</taxon>
        <taxon>Ascoideaceae</taxon>
        <taxon>Ascoidea</taxon>
    </lineage>
</organism>
<evidence type="ECO:0000256" key="15">
    <source>
        <dbReference type="SAM" id="Phobius"/>
    </source>
</evidence>
<comment type="subcellular location">
    <subcellularLocation>
        <location evidence="1">Mitochondrion outer membrane</location>
        <topology evidence="1">Single-pass membrane protein</topology>
    </subcellularLocation>
</comment>
<dbReference type="AlphaFoldDB" id="A0A1D2VR36"/>
<dbReference type="SUPFAM" id="SSF47157">
    <property type="entry name" value="Mitochondrial import receptor subunit Tom20"/>
    <property type="match status" value="1"/>
</dbReference>
<comment type="similarity">
    <text evidence="2 14">Belongs to the Tom20 family.</text>
</comment>
<evidence type="ECO:0000256" key="2">
    <source>
        <dbReference type="ARBA" id="ARBA00005792"/>
    </source>
</evidence>
<dbReference type="RefSeq" id="XP_020050379.1">
    <property type="nucleotide sequence ID" value="XM_020191479.1"/>
</dbReference>
<keyword evidence="17" id="KW-1185">Reference proteome</keyword>
<dbReference type="GeneID" id="30965115"/>
<dbReference type="Gene3D" id="1.20.960.10">
    <property type="entry name" value="Mitochondrial outer membrane translocase complex, subunit Tom20 domain"/>
    <property type="match status" value="1"/>
</dbReference>
<dbReference type="InParanoid" id="A0A1D2VR36"/>
<evidence type="ECO:0000313" key="17">
    <source>
        <dbReference type="Proteomes" id="UP000095038"/>
    </source>
</evidence>
<evidence type="ECO:0000256" key="10">
    <source>
        <dbReference type="ARBA" id="ARBA00042705"/>
    </source>
</evidence>
<protein>
    <recommendedName>
        <fullName evidence="11">Mitochondrial import receptor subunit TOM20</fullName>
    </recommendedName>
    <alternativeName>
        <fullName evidence="10">Mitochondrial 20 kDa outer membrane protein</fullName>
    </alternativeName>
    <alternativeName>
        <fullName evidence="12">Mitochondrial import receptor subunit tom20</fullName>
    </alternativeName>
    <alternativeName>
        <fullName evidence="13">Translocase of outer membrane 20 kDa subunit</fullName>
    </alternativeName>
</protein>
<dbReference type="GO" id="GO:0030150">
    <property type="term" value="P:protein import into mitochondrial matrix"/>
    <property type="evidence" value="ECO:0007669"/>
    <property type="project" value="EnsemblFungi"/>
</dbReference>
<proteinExistence type="inferred from homology"/>
<evidence type="ECO:0000256" key="1">
    <source>
        <dbReference type="ARBA" id="ARBA00004572"/>
    </source>
</evidence>
<evidence type="ECO:0000256" key="9">
    <source>
        <dbReference type="ARBA" id="ARBA00023136"/>
    </source>
</evidence>
<evidence type="ECO:0000256" key="12">
    <source>
        <dbReference type="ARBA" id="ARBA00073975"/>
    </source>
</evidence>
<evidence type="ECO:0000256" key="5">
    <source>
        <dbReference type="ARBA" id="ARBA00022787"/>
    </source>
</evidence>
<dbReference type="GO" id="GO:0005742">
    <property type="term" value="C:mitochondrial outer membrane translocase complex"/>
    <property type="evidence" value="ECO:0007669"/>
    <property type="project" value="UniProtKB-UniRule"/>
</dbReference>
<dbReference type="EMBL" id="KV454475">
    <property type="protein sequence ID" value="ODV64072.1"/>
    <property type="molecule type" value="Genomic_DNA"/>
</dbReference>
<dbReference type="FunFam" id="1.20.960.10:FF:000002">
    <property type="entry name" value="Mitochondrial import receptor subunit TOM20"/>
    <property type="match status" value="1"/>
</dbReference>
<evidence type="ECO:0000256" key="7">
    <source>
        <dbReference type="ARBA" id="ARBA00022989"/>
    </source>
</evidence>
<keyword evidence="3" id="KW-0813">Transport</keyword>
<name>A0A1D2VR36_9ASCO</name>
<keyword evidence="6" id="KW-0653">Protein transport</keyword>
<evidence type="ECO:0000256" key="13">
    <source>
        <dbReference type="ARBA" id="ARBA00080405"/>
    </source>
</evidence>
<evidence type="ECO:0000256" key="6">
    <source>
        <dbReference type="ARBA" id="ARBA00022927"/>
    </source>
</evidence>
<dbReference type="PANTHER" id="PTHR12430">
    <property type="entry name" value="MITOCHONDRIAL IMPORT RECEPTOR SUBUNIT TOM20"/>
    <property type="match status" value="1"/>
</dbReference>
<dbReference type="GO" id="GO:0045040">
    <property type="term" value="P:protein insertion into mitochondrial outer membrane"/>
    <property type="evidence" value="ECO:0007669"/>
    <property type="project" value="EnsemblFungi"/>
</dbReference>
<keyword evidence="8 14" id="KW-0496">Mitochondrion</keyword>
<evidence type="ECO:0000313" key="16">
    <source>
        <dbReference type="EMBL" id="ODV64072.1"/>
    </source>
</evidence>
<reference evidence="17" key="1">
    <citation type="submission" date="2016-05" db="EMBL/GenBank/DDBJ databases">
        <title>Comparative genomics of biotechnologically important yeasts.</title>
        <authorList>
            <consortium name="DOE Joint Genome Institute"/>
            <person name="Riley R."/>
            <person name="Haridas S."/>
            <person name="Wolfe K.H."/>
            <person name="Lopes M.R."/>
            <person name="Hittinger C.T."/>
            <person name="Goker M."/>
            <person name="Salamov A."/>
            <person name="Wisecaver J."/>
            <person name="Long T.M."/>
            <person name="Aerts A.L."/>
            <person name="Barry K."/>
            <person name="Choi C."/>
            <person name="Clum A."/>
            <person name="Coughlan A.Y."/>
            <person name="Deshpande S."/>
            <person name="Douglass A.P."/>
            <person name="Hanson S.J."/>
            <person name="Klenk H.-P."/>
            <person name="Labutti K."/>
            <person name="Lapidus A."/>
            <person name="Lindquist E."/>
            <person name="Lipzen A."/>
            <person name="Meier-Kolthoff J.P."/>
            <person name="Ohm R.A."/>
            <person name="Otillar R.P."/>
            <person name="Pangilinan J."/>
            <person name="Peng Y."/>
            <person name="Rokas A."/>
            <person name="Rosa C.A."/>
            <person name="Scheuner C."/>
            <person name="Sibirny A.A."/>
            <person name="Slot J.C."/>
            <person name="Stielow J.B."/>
            <person name="Sun H."/>
            <person name="Kurtzman C.P."/>
            <person name="Blackwell M."/>
            <person name="Grigoriev I.V."/>
            <person name="Jeffries T.W."/>
        </authorList>
    </citation>
    <scope>NUCLEOTIDE SEQUENCE [LARGE SCALE GENOMIC DNA]</scope>
    <source>
        <strain evidence="17">DSM 1968</strain>
    </source>
</reference>
<gene>
    <name evidence="16" type="ORF">ASCRUDRAFT_68098</name>
</gene>
<dbReference type="PRINTS" id="PR00351">
    <property type="entry name" value="OM20RECEPTOR"/>
</dbReference>
<keyword evidence="9 14" id="KW-0472">Membrane</keyword>
<keyword evidence="4 15" id="KW-0812">Transmembrane</keyword>
<dbReference type="OrthoDB" id="2154253at2759"/>
<keyword evidence="7 15" id="KW-1133">Transmembrane helix</keyword>
<dbReference type="InterPro" id="IPR023392">
    <property type="entry name" value="Tom20_dom_sf"/>
</dbReference>
<dbReference type="STRING" id="1344418.A0A1D2VR36"/>
<dbReference type="GO" id="GO:0008320">
    <property type="term" value="F:protein transmembrane transporter activity"/>
    <property type="evidence" value="ECO:0007669"/>
    <property type="project" value="EnsemblFungi"/>
</dbReference>
<dbReference type="PIRSF" id="PIRSF037707">
    <property type="entry name" value="MAS20_rcpt"/>
    <property type="match status" value="1"/>
</dbReference>
<sequence length="165" mass="18874">MSKTTVISSLTLTAFVCYLVYFDYNRRHSVEFRKKLKKTKKNHYKQQLKSKQNAKKVKLEQIKSRLLKSLADEPIPTDLTDKEQIFINHVGKGEQLAAVAGKEIDSALNFYRALAVYPNPTDLLSIYQRTVPENIYEIVVSMIAIQPPNTVVNILRDSISSLDQD</sequence>
<dbReference type="Pfam" id="PF02064">
    <property type="entry name" value="MAS20"/>
    <property type="match status" value="1"/>
</dbReference>
<dbReference type="GO" id="GO:0006886">
    <property type="term" value="P:intracellular protein transport"/>
    <property type="evidence" value="ECO:0007669"/>
    <property type="project" value="InterPro"/>
</dbReference>
<keyword evidence="16" id="KW-0675">Receptor</keyword>
<evidence type="ECO:0000256" key="4">
    <source>
        <dbReference type="ARBA" id="ARBA00022692"/>
    </source>
</evidence>